<dbReference type="PANTHER" id="PTHR13360:SF1">
    <property type="entry name" value="ACTIVATING SIGNAL COINTEGRATOR 1 COMPLEX SUBUNIT 1"/>
    <property type="match status" value="1"/>
</dbReference>
<evidence type="ECO:0000259" key="1">
    <source>
        <dbReference type="Pfam" id="PF10469"/>
    </source>
</evidence>
<dbReference type="GO" id="GO:0006355">
    <property type="term" value="P:regulation of DNA-templated transcription"/>
    <property type="evidence" value="ECO:0007669"/>
    <property type="project" value="TreeGrafter"/>
</dbReference>
<keyword evidence="3" id="KW-1185">Reference proteome</keyword>
<proteinExistence type="predicted"/>
<dbReference type="EMBL" id="MU003717">
    <property type="protein sequence ID" value="KAF2803556.1"/>
    <property type="molecule type" value="Genomic_DNA"/>
</dbReference>
<dbReference type="Gene3D" id="3.90.1140.10">
    <property type="entry name" value="Cyclic phosphodiesterase"/>
    <property type="match status" value="1"/>
</dbReference>
<dbReference type="GO" id="GO:0005634">
    <property type="term" value="C:nucleus"/>
    <property type="evidence" value="ECO:0007669"/>
    <property type="project" value="TreeGrafter"/>
</dbReference>
<organism evidence="2">
    <name type="scientific">Mytilinidion resinicola</name>
    <dbReference type="NCBI Taxonomy" id="574789"/>
    <lineage>
        <taxon>Eukaryota</taxon>
        <taxon>Fungi</taxon>
        <taxon>Dikarya</taxon>
        <taxon>Ascomycota</taxon>
        <taxon>Pezizomycotina</taxon>
        <taxon>Dothideomycetes</taxon>
        <taxon>Pleosporomycetidae</taxon>
        <taxon>Mytilinidiales</taxon>
        <taxon>Mytilinidiaceae</taxon>
        <taxon>Mytilinidion</taxon>
    </lineage>
</organism>
<dbReference type="AlphaFoldDB" id="A0A6A6Y3Z2"/>
<reference evidence="2 4" key="1">
    <citation type="journal article" date="2020" name="Stud. Mycol.">
        <title>101 Dothideomycetes genomes: a test case for predicting lifestyles and emergence of pathogens.</title>
        <authorList>
            <person name="Haridas S."/>
            <person name="Albert R."/>
            <person name="Binder M."/>
            <person name="Bloem J."/>
            <person name="Labutti K."/>
            <person name="Salamov A."/>
            <person name="Andreopoulos B."/>
            <person name="Baker S."/>
            <person name="Barry K."/>
            <person name="Bills G."/>
            <person name="Bluhm B."/>
            <person name="Cannon C."/>
            <person name="Castanera R."/>
            <person name="Culley D."/>
            <person name="Daum C."/>
            <person name="Ezra D."/>
            <person name="Gonzalez J."/>
            <person name="Henrissat B."/>
            <person name="Kuo A."/>
            <person name="Liang C."/>
            <person name="Lipzen A."/>
            <person name="Lutzoni F."/>
            <person name="Magnuson J."/>
            <person name="Mondo S."/>
            <person name="Nolan M."/>
            <person name="Ohm R."/>
            <person name="Pangilinan J."/>
            <person name="Park H.-J."/>
            <person name="Ramirez L."/>
            <person name="Alfaro M."/>
            <person name="Sun H."/>
            <person name="Tritt A."/>
            <person name="Yoshinaga Y."/>
            <person name="Zwiers L.-H."/>
            <person name="Turgeon B."/>
            <person name="Goodwin S."/>
            <person name="Spatafora J."/>
            <person name="Crous P."/>
            <person name="Grigoriev I."/>
        </authorList>
    </citation>
    <scope>NUCLEOTIDE SEQUENCE</scope>
    <source>
        <strain evidence="2 4">CBS 304.34</strain>
    </source>
</reference>
<evidence type="ECO:0000313" key="4">
    <source>
        <dbReference type="RefSeq" id="XP_033570520.1"/>
    </source>
</evidence>
<dbReference type="Proteomes" id="UP000504636">
    <property type="component" value="Unplaced"/>
</dbReference>
<evidence type="ECO:0000313" key="2">
    <source>
        <dbReference type="EMBL" id="KAF2803556.1"/>
    </source>
</evidence>
<dbReference type="Pfam" id="PF10469">
    <property type="entry name" value="AKAP7_NLS"/>
    <property type="match status" value="1"/>
</dbReference>
<feature type="non-terminal residue" evidence="2">
    <location>
        <position position="1"/>
    </location>
</feature>
<dbReference type="RefSeq" id="XP_033570520.1">
    <property type="nucleotide sequence ID" value="XM_033714570.1"/>
</dbReference>
<feature type="non-terminal residue" evidence="2">
    <location>
        <position position="231"/>
    </location>
</feature>
<sequence>RPPLTHFLCIPLVTPTSRPQLQEALERFKGDVCATENVPEKAIRPLGTLHLTLGVMSLDEDGLERATALLQSLSLADLLNTASAEETATFPTTQPDSLVISIQGLHSMHPPARTSILYAAPEDPTGRLYPAATKLRDLFTQAGFMGPEDRPLKLHATIVNTVYAKSGKGGRGAGHGANAKALLRLDAQEMVERYRDFVWAEGVKVERIAICKMGAKKVVDAGGVVVGEEYE</sequence>
<dbReference type="PANTHER" id="PTHR13360">
    <property type="entry name" value="ACTIVATING SIGNAL COINTEGRATOR 1 COMPLEX SUBUNIT 1"/>
    <property type="match status" value="1"/>
</dbReference>
<dbReference type="InterPro" id="IPR009210">
    <property type="entry name" value="ASCC1"/>
</dbReference>
<dbReference type="GO" id="GO:0006307">
    <property type="term" value="P:DNA alkylation repair"/>
    <property type="evidence" value="ECO:0007669"/>
    <property type="project" value="InterPro"/>
</dbReference>
<feature type="domain" description="A-kinase anchor protein 7-like phosphoesterase" evidence="1">
    <location>
        <begin position="5"/>
        <end position="217"/>
    </location>
</feature>
<evidence type="ECO:0000313" key="3">
    <source>
        <dbReference type="Proteomes" id="UP000504636"/>
    </source>
</evidence>
<dbReference type="InterPro" id="IPR019510">
    <property type="entry name" value="AKAP7-like_phosphoesterase"/>
</dbReference>
<reference evidence="4" key="2">
    <citation type="submission" date="2020-04" db="EMBL/GenBank/DDBJ databases">
        <authorList>
            <consortium name="NCBI Genome Project"/>
        </authorList>
    </citation>
    <scope>NUCLEOTIDE SEQUENCE</scope>
    <source>
        <strain evidence="4">CBS 304.34</strain>
    </source>
</reference>
<dbReference type="OrthoDB" id="277832at2759"/>
<name>A0A6A6Y3Z2_9PEZI</name>
<dbReference type="GeneID" id="54455463"/>
<gene>
    <name evidence="2 4" type="ORF">BDZ99DRAFT_353762</name>
</gene>
<protein>
    <recommendedName>
        <fullName evidence="1">A-kinase anchor protein 7-like phosphoesterase domain-containing protein</fullName>
    </recommendedName>
</protein>
<accession>A0A6A6Y3Z2</accession>
<reference evidence="4" key="3">
    <citation type="submission" date="2025-04" db="UniProtKB">
        <authorList>
            <consortium name="RefSeq"/>
        </authorList>
    </citation>
    <scope>IDENTIFICATION</scope>
    <source>
        <strain evidence="4">CBS 304.34</strain>
    </source>
</reference>